<evidence type="ECO:0000313" key="3">
    <source>
        <dbReference type="Proteomes" id="UP000266301"/>
    </source>
</evidence>
<proteinExistence type="predicted"/>
<protein>
    <recommendedName>
        <fullName evidence="4">Transporter</fullName>
    </recommendedName>
</protein>
<evidence type="ECO:0000256" key="1">
    <source>
        <dbReference type="SAM" id="MobiDB-lite"/>
    </source>
</evidence>
<dbReference type="KEGG" id="cfer:D4Z93_06265"/>
<dbReference type="OrthoDB" id="2068061at2"/>
<evidence type="ECO:0008006" key="4">
    <source>
        <dbReference type="Google" id="ProtNLM"/>
    </source>
</evidence>
<feature type="region of interest" description="Disordered" evidence="1">
    <location>
        <begin position="9"/>
        <end position="60"/>
    </location>
</feature>
<evidence type="ECO:0000313" key="2">
    <source>
        <dbReference type="EMBL" id="AYD41436.1"/>
    </source>
</evidence>
<dbReference type="EMBL" id="CP032416">
    <property type="protein sequence ID" value="AYD41436.1"/>
    <property type="molecule type" value="Genomic_DNA"/>
</dbReference>
<reference evidence="2 3" key="1">
    <citation type="journal article" date="2019" name="Int. J. Syst. Evol. Microbiol.">
        <title>Clostridium fermenticellae sp. nov., isolated from the mud in a fermentation cellar for the production of the Chinese liquor, baijiu.</title>
        <authorList>
            <person name="Xu P.X."/>
            <person name="Chai L.J."/>
            <person name="Qiu T."/>
            <person name="Zhang X.J."/>
            <person name="Lu Z.M."/>
            <person name="Xiao C."/>
            <person name="Wang S.T."/>
            <person name="Shen C.H."/>
            <person name="Shi J.S."/>
            <person name="Xu Z.H."/>
        </authorList>
    </citation>
    <scope>NUCLEOTIDE SEQUENCE [LARGE SCALE GENOMIC DNA]</scope>
    <source>
        <strain evidence="2 3">JN500901</strain>
    </source>
</reference>
<organism evidence="2 3">
    <name type="scientific">Clostridium fermenticellae</name>
    <dbReference type="NCBI Taxonomy" id="2068654"/>
    <lineage>
        <taxon>Bacteria</taxon>
        <taxon>Bacillati</taxon>
        <taxon>Bacillota</taxon>
        <taxon>Clostridia</taxon>
        <taxon>Eubacteriales</taxon>
        <taxon>Clostridiaceae</taxon>
        <taxon>Clostridium</taxon>
    </lineage>
</organism>
<gene>
    <name evidence="2" type="ORF">D4Z93_06265</name>
</gene>
<name>A0A386H6X4_9CLOT</name>
<dbReference type="Proteomes" id="UP000266301">
    <property type="component" value="Chromosome"/>
</dbReference>
<accession>A0A386H6X4</accession>
<feature type="compositionally biased region" description="Pro residues" evidence="1">
    <location>
        <begin position="14"/>
        <end position="23"/>
    </location>
</feature>
<feature type="compositionally biased region" description="Gly residues" evidence="1">
    <location>
        <begin position="34"/>
        <end position="47"/>
    </location>
</feature>
<keyword evidence="3" id="KW-1185">Reference proteome</keyword>
<sequence length="119" mass="13228">MCPFVYQTLNMPRVNPPGPPPSFTPNKKNAHKGWSGGPSGPGGHGGPGPRPRPKPIDSKAIRPCRNRFAYIWQTNGNSYWAYITSIGPRSISGFRWTPRGRRWTSFGLDLRNIEAFSCS</sequence>
<dbReference type="AlphaFoldDB" id="A0A386H6X4"/>